<evidence type="ECO:0000313" key="2">
    <source>
        <dbReference type="Proteomes" id="UP000494102"/>
    </source>
</evidence>
<protein>
    <submittedName>
        <fullName evidence="1">Uncharacterized protein</fullName>
    </submittedName>
</protein>
<dbReference type="EMBL" id="CADILN010000015">
    <property type="protein sequence ID" value="CAB4052485.1"/>
    <property type="molecule type" value="Genomic_DNA"/>
</dbReference>
<organism evidence="1 2">
    <name type="scientific">Paraburkholderia phenoliruptrix</name>
    <dbReference type="NCBI Taxonomy" id="252970"/>
    <lineage>
        <taxon>Bacteria</taxon>
        <taxon>Pseudomonadati</taxon>
        <taxon>Pseudomonadota</taxon>
        <taxon>Betaproteobacteria</taxon>
        <taxon>Burkholderiales</taxon>
        <taxon>Burkholderiaceae</taxon>
        <taxon>Paraburkholderia</taxon>
    </lineage>
</organism>
<dbReference type="Proteomes" id="UP000494102">
    <property type="component" value="Unassembled WGS sequence"/>
</dbReference>
<proteinExistence type="predicted"/>
<dbReference type="AlphaFoldDB" id="A0A6J5KHR1"/>
<gene>
    <name evidence="1" type="ORF">LMG9964_06175</name>
</gene>
<name>A0A6J5KHR1_9BURK</name>
<sequence length="90" mass="9619">METKTAHFGVVPACEESMLPALNRMHVGEECVRFCSHAGVVHHAKRSAFEACPKEEIAHVGNLQTWHQTAANVGQTGSDGGVRLLPGDLG</sequence>
<evidence type="ECO:0000313" key="1">
    <source>
        <dbReference type="EMBL" id="CAB4052485.1"/>
    </source>
</evidence>
<accession>A0A6J5KHR1</accession>
<reference evidence="1 2" key="1">
    <citation type="submission" date="2020-04" db="EMBL/GenBank/DDBJ databases">
        <authorList>
            <person name="De Canck E."/>
        </authorList>
    </citation>
    <scope>NUCLEOTIDE SEQUENCE [LARGE SCALE GENOMIC DNA]</scope>
    <source>
        <strain evidence="1 2">LMG 9964</strain>
    </source>
</reference>